<dbReference type="GO" id="GO:0000731">
    <property type="term" value="P:DNA synthesis involved in DNA repair"/>
    <property type="evidence" value="ECO:0007669"/>
    <property type="project" value="TreeGrafter"/>
</dbReference>
<reference evidence="2 3" key="1">
    <citation type="submission" date="2016-10" db="EMBL/GenBank/DDBJ databases">
        <authorList>
            <person name="de Groot N.N."/>
        </authorList>
    </citation>
    <scope>NUCLEOTIDE SEQUENCE [LARGE SCALE GENOMIC DNA]</scope>
    <source>
        <strain evidence="2 3">DSM 12272</strain>
    </source>
</reference>
<dbReference type="Gene3D" id="3.40.50.300">
    <property type="entry name" value="P-loop containing nucleotide triphosphate hydrolases"/>
    <property type="match status" value="1"/>
</dbReference>
<dbReference type="PANTHER" id="PTHR32182:SF22">
    <property type="entry name" value="ATP-DEPENDENT ENDONUCLEASE, OLD FAMILY-RELATED"/>
    <property type="match status" value="1"/>
</dbReference>
<dbReference type="CDD" id="cd00267">
    <property type="entry name" value="ABC_ATPase"/>
    <property type="match status" value="1"/>
</dbReference>
<proteinExistence type="predicted"/>
<organism evidence="2 3">
    <name type="scientific">Clostridium gasigenes</name>
    <dbReference type="NCBI Taxonomy" id="94869"/>
    <lineage>
        <taxon>Bacteria</taxon>
        <taxon>Bacillati</taxon>
        <taxon>Bacillota</taxon>
        <taxon>Clostridia</taxon>
        <taxon>Eubacteriales</taxon>
        <taxon>Clostridiaceae</taxon>
        <taxon>Clostridium</taxon>
    </lineage>
</organism>
<name>A0A1H0VLM9_9CLOT</name>
<evidence type="ECO:0000313" key="2">
    <source>
        <dbReference type="EMBL" id="SDP79234.1"/>
    </source>
</evidence>
<dbReference type="RefSeq" id="WP_089972862.1">
    <property type="nucleotide sequence ID" value="NZ_FNJM01000017.1"/>
</dbReference>
<dbReference type="PANTHER" id="PTHR32182">
    <property type="entry name" value="DNA REPLICATION AND REPAIR PROTEIN RECF"/>
    <property type="match status" value="1"/>
</dbReference>
<dbReference type="InterPro" id="IPR027417">
    <property type="entry name" value="P-loop_NTPase"/>
</dbReference>
<dbReference type="InterPro" id="IPR041685">
    <property type="entry name" value="AAA_GajA/Old/RecF-like"/>
</dbReference>
<gene>
    <name evidence="2" type="ORF">SAMN04488529_11765</name>
</gene>
<dbReference type="SUPFAM" id="SSF52540">
    <property type="entry name" value="P-loop containing nucleoside triphosphate hydrolases"/>
    <property type="match status" value="1"/>
</dbReference>
<dbReference type="AlphaFoldDB" id="A0A1H0VLM9"/>
<protein>
    <submittedName>
        <fullName evidence="2">AAA domain-containing protein, putative AbiEii toxin, Type IV TA system</fullName>
    </submittedName>
</protein>
<dbReference type="GO" id="GO:0006302">
    <property type="term" value="P:double-strand break repair"/>
    <property type="evidence" value="ECO:0007669"/>
    <property type="project" value="TreeGrafter"/>
</dbReference>
<dbReference type="GO" id="GO:0005524">
    <property type="term" value="F:ATP binding"/>
    <property type="evidence" value="ECO:0007669"/>
    <property type="project" value="InterPro"/>
</dbReference>
<dbReference type="EMBL" id="FNJM01000017">
    <property type="protein sequence ID" value="SDP79234.1"/>
    <property type="molecule type" value="Genomic_DNA"/>
</dbReference>
<sequence>MELLYLHINKFNNFIINQDVTFTNNFNISFNDGILKVESCKNNIKNLYKQNIKNITVFNGKNGTGKTTVLDILGMNRDDRLKQSFDSDNNSILDEYFILYHISDNIFGLESTGEIMFDGIIKNCIVKTESKNYNKSKIAIGVIFEYDGKIFKDLGEYFFSSDGKSCISEYIQVIYCNDLNSYNKRINYSNKAIYEKDDNYLAKRLYFANGNWSYYYKACKTIEEFDIEFTNKKVELIIKYNIDYRSSFIWDDNLKEYESKIKEIEKLLPIYKRKVMLVKDNSITECKSVQNNKYKFILDLYSRYILNFFINGIVNEKNMKITRENDSAEFSVDTIIKWLECYDFTSLNGFLGDCYDNYFELEVLRKIITRLNPKNKVENFDECLKTLKVIGRYVNSRYSLRQNNDKNAYLESMDEMIAYLQDINSKYFYSKEIRIPFRKDKVQSTNIDQENILAFLNRYWFYFTNQDDIENNVQDVFKIEFANLSEGEMQIIKIISKVMYAKEKAYDEGLVILLLDEPDRSLHPEWCRKFVDTLVNVLEQSDYDVQVVITTHSPYIVSDIFPENVFRFRFDKDNNLKIEKLSNIDKACSFGANIYDLLKNNFFLENTIGEFATKKIRGIIGEIDELSKEKFHDEKDDIEYFINNIGEPIIKKAILDRYNKKIKKFKKLKLNNYSCNEILESISNEEERMRVKKILEERMKFLD</sequence>
<accession>A0A1H0VLM9</accession>
<dbReference type="GO" id="GO:0016887">
    <property type="term" value="F:ATP hydrolysis activity"/>
    <property type="evidence" value="ECO:0007669"/>
    <property type="project" value="InterPro"/>
</dbReference>
<evidence type="ECO:0000313" key="3">
    <source>
        <dbReference type="Proteomes" id="UP000198597"/>
    </source>
</evidence>
<dbReference type="STRING" id="94869.SAMN04488529_11765"/>
<dbReference type="Proteomes" id="UP000198597">
    <property type="component" value="Unassembled WGS sequence"/>
</dbReference>
<feature type="domain" description="Endonuclease GajA/Old nuclease/RecF-like AAA" evidence="1">
    <location>
        <begin position="51"/>
        <end position="557"/>
    </location>
</feature>
<dbReference type="Pfam" id="PF13175">
    <property type="entry name" value="AAA_15"/>
    <property type="match status" value="1"/>
</dbReference>
<evidence type="ECO:0000259" key="1">
    <source>
        <dbReference type="Pfam" id="PF13175"/>
    </source>
</evidence>
<keyword evidence="3" id="KW-1185">Reference proteome</keyword>
<dbReference type="OrthoDB" id="1803022at2"/>